<keyword evidence="2" id="KW-1185">Reference proteome</keyword>
<dbReference type="EMBL" id="JARBHB010000003">
    <property type="protein sequence ID" value="KAJ8890192.1"/>
    <property type="molecule type" value="Genomic_DNA"/>
</dbReference>
<name>A0ABQ9I0L9_9NEOP</name>
<dbReference type="Proteomes" id="UP001159363">
    <property type="component" value="Chromosome 3"/>
</dbReference>
<evidence type="ECO:0000313" key="1">
    <source>
        <dbReference type="EMBL" id="KAJ8890192.1"/>
    </source>
</evidence>
<accession>A0ABQ9I0L9</accession>
<sequence>MRMAKIALEKFKVGEEDWNSYNECLEQYFIANDIGEGDNGLKKRKAILVLFIGKVTYELFCYLCQPVKPADKSYSELISILQTYFSPASCVIAARHKFCQESEILFDKAVKIALSYQKVAENMATVSRDCEHNIPDPNTEVHKILSSCVQDSHNHHSKKHISRSFESAIVSNQAVTNSAAYSTNKNVKDKNAACFCYGKPNHFASKCRFRGYKCHICNKLGHLHVMCHLHNRQGNVMRQIYVGGDFQVDDQDNHPEQNI</sequence>
<evidence type="ECO:0000313" key="2">
    <source>
        <dbReference type="Proteomes" id="UP001159363"/>
    </source>
</evidence>
<protein>
    <submittedName>
        <fullName evidence="1">Uncharacterized protein</fullName>
    </submittedName>
</protein>
<comment type="caution">
    <text evidence="1">The sequence shown here is derived from an EMBL/GenBank/DDBJ whole genome shotgun (WGS) entry which is preliminary data.</text>
</comment>
<organism evidence="1 2">
    <name type="scientific">Dryococelus australis</name>
    <dbReference type="NCBI Taxonomy" id="614101"/>
    <lineage>
        <taxon>Eukaryota</taxon>
        <taxon>Metazoa</taxon>
        <taxon>Ecdysozoa</taxon>
        <taxon>Arthropoda</taxon>
        <taxon>Hexapoda</taxon>
        <taxon>Insecta</taxon>
        <taxon>Pterygota</taxon>
        <taxon>Neoptera</taxon>
        <taxon>Polyneoptera</taxon>
        <taxon>Phasmatodea</taxon>
        <taxon>Verophasmatodea</taxon>
        <taxon>Anareolatae</taxon>
        <taxon>Phasmatidae</taxon>
        <taxon>Eurycanthinae</taxon>
        <taxon>Dryococelus</taxon>
    </lineage>
</organism>
<reference evidence="1 2" key="1">
    <citation type="submission" date="2023-02" db="EMBL/GenBank/DDBJ databases">
        <title>LHISI_Scaffold_Assembly.</title>
        <authorList>
            <person name="Stuart O.P."/>
            <person name="Cleave R."/>
            <person name="Magrath M.J.L."/>
            <person name="Mikheyev A.S."/>
        </authorList>
    </citation>
    <scope>NUCLEOTIDE SEQUENCE [LARGE SCALE GENOMIC DNA]</scope>
    <source>
        <strain evidence="1">Daus_M_001</strain>
        <tissue evidence="1">Leg muscle</tissue>
    </source>
</reference>
<gene>
    <name evidence="1" type="ORF">PR048_009699</name>
</gene>
<dbReference type="Gene3D" id="4.10.60.10">
    <property type="entry name" value="Zinc finger, CCHC-type"/>
    <property type="match status" value="1"/>
</dbReference>
<proteinExistence type="predicted"/>